<name>A0A2J6TWL4_9HELO</name>
<dbReference type="InParanoid" id="A0A2J6TWL4"/>
<feature type="domain" description="Anaphase-promoting complex subunit 1 beta-sandwich" evidence="8">
    <location>
        <begin position="1740"/>
        <end position="1819"/>
    </location>
</feature>
<evidence type="ECO:0000256" key="4">
    <source>
        <dbReference type="ARBA" id="ARBA00022776"/>
    </source>
</evidence>
<dbReference type="PANTHER" id="PTHR12827">
    <property type="entry name" value="MEIOTIC CHECKPOINT REGULATOR TSG24 FAMILY MEMBER"/>
    <property type="match status" value="1"/>
</dbReference>
<dbReference type="Proteomes" id="UP000235371">
    <property type="component" value="Unassembled WGS sequence"/>
</dbReference>
<sequence>MASVTSLGLHQPTGLQHAIQERFLPPEPPSTSYEWHNHFDSNADSSSEDDELLVTPRCVIWSRGGVFRKSYNFDLEKEEVTQALLTTFPSVGPLAAKERKATQKKGNANQREAAIVVFLKTQAHVYFLSGTSHVIHLPFEVETASAAPNGLIIQRKLRVDNLVPASLNFPKVPPNSFVSSQPKSWSAASSQLSTFSIADLGAPKQMAMPHSTLKDMWDPPALKNDSNWPRLFSLSDPLAEIGLVVAKPVKSPNRGHRGSSVKAAALDTAEEILHVSRRDEFSPKDSKDPLILALTLNRETSMYTVWKVAYTGEESSLGEKQRIPSGAISRRRSSFVPGTGTGATTPVMNSQQTFRESLGGNQQDLRSKKNKNMQDESRDRLTDFASTLDPDFENTTIPRRKSRRVSSMLARADLSASHERSAFSELATGLQHSTTRRAESLGGQHARTSIGNHSVVNGQNFHQASHFNNSLNNYLEAPVDDLLDELRAGGDFEGFHNMGLDDDEFDGLKQEVVFSKVCQVPAEHTNVRYSSQHLPASSQCKIFTLTAPPSAADNKQGNTIVYCALDTKERKLLVLTLFAQIHKANVDLSPNHVNGMKSEREITVVTLGPTMRADNIIDACRIDDGLVSRILLLTDTADGYGELTLQAPWCGLMKVPLPPKFAVSNIRTLSHNILPRAKREGGFKRVLSQGPRALRGLKNSKPGGLVDLVDDEGKMHQLQIQLQPRNPHVCKILEVCRGVIPGGRAGEGTLNAWWNVMQWLRLESVEAEDPEWCALVIVLLSMVISLGKLSKPAKHHTHAKQKSRAGFLRSSSGAQSDQESWEIMLEQEAFNGNPLPSWADNSGWSWLADDAGLNDGDSEPLSLFGAKSSDRDSFIRRHVKLARDFACTQFGQNAIYSCLPTSPDRERSIESRKAALVDIFTCLHLLREEQRLDTTTAESLSTGVANLSPVLAQIARWLGWDSWIQHYEFEEASLIDTDYDTDFPIESVVPQLFECPSIYDWIQNCLASRRLIPFMTLPEMVATRSPASSSNAHNLSQWTRLTPRTLMLERFFSSMQSDWCPAQFVEALFAAGIDLLVLETLPEAVLAPFQEAIVQCQNEPPTSWSKDLLALVGREDVNTLLVPGQQARHSKTSILAPSHEASLDVHSICLFTGDNESTGSFDGSAEVDRQAITRSIFKDDRRMNEASAILSTTTPTVARCKAEPQWTESELLEAQKEHAQMLAHRTLAISSGRGLLYYSARIPLLTQQVKIITFNLSCIMKPDNISVGVDKSAFTEEKVCWAFFHAGVAAGLSISRDAKGIDTSWILYNKPPTELNNRHAGFLLALGLNGHLKSVAKWVAFKYLTPKHTMTSIGLLLGLAASYIGTMDSLITRLLSVHVTRMLPPGAAELNLSPLTQTTGIMGIGLLYCNTQHRRMSEIMVSEIEHIDTETEEEPLRNEGYRLAAGFALGFINLGKGSDLKGLQDMRLTERLLALAAGSKKVDLVHVLDKATAAAVVAIVLIFMKSENQVLARKIDVPDSLLQFDYIRPDIFLLRTLARHLIMWSKIEPSFNWIKVNLPKAYQDRSKLESVNSLTSEDLPFYDIITGLCFSIALRFAGSASLVVRDLLIHYLDQLMRICRIEANTFDKKLTRNTVRNCQDLVSLAVATVMAGTGDLVVFRRLRSMHGRDDNETPYGSHLAAHLAIGALFLGGGTFTFGTSNLAIAALLVAFYPIFPSSVQDNKSHLQAFRHFWVMAAEARCLVAKDIDTNLPVPIPVTITLRNGAQTQRHTPCLLPELDRISTVRTTSPEYWNLVLDFEHNQTHIAAFKATQTIYVRRRPAHDANTSVFQATLQALNDGAGTSSNSLEWLFELPAFAGLTKAERALVLPPNHGGASDIHASTDQTVVDSRLVLENATLDSGKRDRLLGLRLLFDWADRATSDGKDMQWIRREVVERLKARVWMLGTE</sequence>
<accession>A0A2J6TWL4</accession>
<dbReference type="RefSeq" id="XP_024744299.1">
    <property type="nucleotide sequence ID" value="XM_024876518.1"/>
</dbReference>
<feature type="compositionally biased region" description="Polar residues" evidence="6">
    <location>
        <begin position="346"/>
        <end position="364"/>
    </location>
</feature>
<dbReference type="GO" id="GO:0031145">
    <property type="term" value="P:anaphase-promoting complex-dependent catabolic process"/>
    <property type="evidence" value="ECO:0007669"/>
    <property type="project" value="TreeGrafter"/>
</dbReference>
<evidence type="ECO:0000256" key="3">
    <source>
        <dbReference type="ARBA" id="ARBA00022737"/>
    </source>
</evidence>
<organism evidence="9 10">
    <name type="scientific">Hyaloscypha bicolor E</name>
    <dbReference type="NCBI Taxonomy" id="1095630"/>
    <lineage>
        <taxon>Eukaryota</taxon>
        <taxon>Fungi</taxon>
        <taxon>Dikarya</taxon>
        <taxon>Ascomycota</taxon>
        <taxon>Pezizomycotina</taxon>
        <taxon>Leotiomycetes</taxon>
        <taxon>Helotiales</taxon>
        <taxon>Hyaloscyphaceae</taxon>
        <taxon>Hyaloscypha</taxon>
        <taxon>Hyaloscypha bicolor</taxon>
    </lineage>
</organism>
<feature type="compositionally biased region" description="Basic residues" evidence="6">
    <location>
        <begin position="794"/>
        <end position="803"/>
    </location>
</feature>
<proteinExistence type="inferred from homology"/>
<dbReference type="Gene3D" id="1.25.10.10">
    <property type="entry name" value="Leucine-rich Repeat Variant"/>
    <property type="match status" value="3"/>
</dbReference>
<dbReference type="GO" id="GO:0060090">
    <property type="term" value="F:molecular adaptor activity"/>
    <property type="evidence" value="ECO:0007669"/>
    <property type="project" value="TreeGrafter"/>
</dbReference>
<keyword evidence="2" id="KW-0132">Cell division</keyword>
<evidence type="ECO:0000256" key="2">
    <source>
        <dbReference type="ARBA" id="ARBA00022618"/>
    </source>
</evidence>
<gene>
    <name evidence="9" type="ORF">K444DRAFT_550767</name>
</gene>
<dbReference type="GO" id="GO:0070979">
    <property type="term" value="P:protein K11-linked ubiquitination"/>
    <property type="evidence" value="ECO:0007669"/>
    <property type="project" value="TreeGrafter"/>
</dbReference>
<reference evidence="9 10" key="1">
    <citation type="submission" date="2016-04" db="EMBL/GenBank/DDBJ databases">
        <title>A degradative enzymes factory behind the ericoid mycorrhizal symbiosis.</title>
        <authorList>
            <consortium name="DOE Joint Genome Institute"/>
            <person name="Martino E."/>
            <person name="Morin E."/>
            <person name="Grelet G."/>
            <person name="Kuo A."/>
            <person name="Kohler A."/>
            <person name="Daghino S."/>
            <person name="Barry K."/>
            <person name="Choi C."/>
            <person name="Cichocki N."/>
            <person name="Clum A."/>
            <person name="Copeland A."/>
            <person name="Hainaut M."/>
            <person name="Haridas S."/>
            <person name="Labutti K."/>
            <person name="Lindquist E."/>
            <person name="Lipzen A."/>
            <person name="Khouja H.-R."/>
            <person name="Murat C."/>
            <person name="Ohm R."/>
            <person name="Olson A."/>
            <person name="Spatafora J."/>
            <person name="Veneault-Fourrey C."/>
            <person name="Henrissat B."/>
            <person name="Grigoriev I."/>
            <person name="Martin F."/>
            <person name="Perotto S."/>
        </authorList>
    </citation>
    <scope>NUCLEOTIDE SEQUENCE [LARGE SCALE GENOMIC DNA]</scope>
    <source>
        <strain evidence="9 10">E</strain>
    </source>
</reference>
<feature type="region of interest" description="Disordered" evidence="6">
    <location>
        <begin position="794"/>
        <end position="813"/>
    </location>
</feature>
<keyword evidence="5" id="KW-0131">Cell cycle</keyword>
<evidence type="ECO:0000259" key="7">
    <source>
        <dbReference type="Pfam" id="PF12859"/>
    </source>
</evidence>
<protein>
    <submittedName>
        <fullName evidence="9">Uncharacterized protein</fullName>
    </submittedName>
</protein>
<dbReference type="GO" id="GO:0007091">
    <property type="term" value="P:metaphase/anaphase transition of mitotic cell cycle"/>
    <property type="evidence" value="ECO:0007669"/>
    <property type="project" value="TreeGrafter"/>
</dbReference>
<dbReference type="GeneID" id="36584597"/>
<comment type="similarity">
    <text evidence="1">Belongs to the APC1 family.</text>
</comment>
<dbReference type="Pfam" id="PF12859">
    <property type="entry name" value="ANAPC1"/>
    <property type="match status" value="1"/>
</dbReference>
<feature type="region of interest" description="Disordered" evidence="6">
    <location>
        <begin position="321"/>
        <end position="380"/>
    </location>
</feature>
<dbReference type="EMBL" id="KZ613740">
    <property type="protein sequence ID" value="PMD67395.1"/>
    <property type="molecule type" value="Genomic_DNA"/>
</dbReference>
<dbReference type="FunFam" id="1.25.10.10:FF:000531">
    <property type="entry name" value="Negative regulator of mitosis"/>
    <property type="match status" value="1"/>
</dbReference>
<keyword evidence="10" id="KW-1185">Reference proteome</keyword>
<dbReference type="OrthoDB" id="26401at2759"/>
<dbReference type="FunFam" id="1.25.10.10:FF:000283">
    <property type="entry name" value="Anaphase-promoting complex subunit 1"/>
    <property type="match status" value="1"/>
</dbReference>
<evidence type="ECO:0000313" key="9">
    <source>
        <dbReference type="EMBL" id="PMD67395.1"/>
    </source>
</evidence>
<dbReference type="GO" id="GO:0005680">
    <property type="term" value="C:anaphase-promoting complex"/>
    <property type="evidence" value="ECO:0007669"/>
    <property type="project" value="InterPro"/>
</dbReference>
<dbReference type="PANTHER" id="PTHR12827:SF3">
    <property type="entry name" value="ANAPHASE-PROMOTING COMPLEX SUBUNIT 1"/>
    <property type="match status" value="1"/>
</dbReference>
<evidence type="ECO:0000259" key="8">
    <source>
        <dbReference type="Pfam" id="PF21282"/>
    </source>
</evidence>
<evidence type="ECO:0000256" key="1">
    <source>
        <dbReference type="ARBA" id="ARBA00010547"/>
    </source>
</evidence>
<dbReference type="InterPro" id="IPR049255">
    <property type="entry name" value="Apc1_N"/>
</dbReference>
<evidence type="ECO:0000256" key="6">
    <source>
        <dbReference type="SAM" id="MobiDB-lite"/>
    </source>
</evidence>
<feature type="domain" description="Anaphase-promoting complex subunit 1 N-terminal" evidence="7">
    <location>
        <begin position="30"/>
        <end position="779"/>
    </location>
</feature>
<dbReference type="InterPro" id="IPR048971">
    <property type="entry name" value="Apc1_3rd"/>
</dbReference>
<keyword evidence="3" id="KW-0677">Repeat</keyword>
<dbReference type="Pfam" id="PF21282">
    <property type="entry name" value="APC1_3rd"/>
    <property type="match status" value="1"/>
</dbReference>
<evidence type="ECO:0000313" key="10">
    <source>
        <dbReference type="Proteomes" id="UP000235371"/>
    </source>
</evidence>
<dbReference type="FunFam" id="1.25.10.10:FF:000400">
    <property type="entry name" value="20S cyclosome subunit (APC1/BimE), putative"/>
    <property type="match status" value="1"/>
</dbReference>
<dbReference type="STRING" id="1095630.A0A2J6TWL4"/>
<dbReference type="GO" id="GO:0051301">
    <property type="term" value="P:cell division"/>
    <property type="evidence" value="ECO:0007669"/>
    <property type="project" value="UniProtKB-KW"/>
</dbReference>
<evidence type="ECO:0000256" key="5">
    <source>
        <dbReference type="ARBA" id="ARBA00023306"/>
    </source>
</evidence>
<dbReference type="InterPro" id="IPR011989">
    <property type="entry name" value="ARM-like"/>
</dbReference>
<dbReference type="InterPro" id="IPR024990">
    <property type="entry name" value="Apc1"/>
</dbReference>
<keyword evidence="4" id="KW-0498">Mitosis</keyword>